<accession>A0A1S2XHY5</accession>
<keyword evidence="7" id="KW-1185">Reference proteome</keyword>
<dbReference type="Gene3D" id="3.30.710.10">
    <property type="entry name" value="Potassium Channel Kv1.1, Chain A"/>
    <property type="match status" value="1"/>
</dbReference>
<evidence type="ECO:0000259" key="5">
    <source>
        <dbReference type="Pfam" id="PF01466"/>
    </source>
</evidence>
<evidence type="ECO:0000256" key="3">
    <source>
        <dbReference type="ARBA" id="ARBA00022786"/>
    </source>
</evidence>
<evidence type="ECO:0000313" key="8">
    <source>
        <dbReference type="RefSeq" id="XP_004488766.1"/>
    </source>
</evidence>
<proteinExistence type="inferred from homology"/>
<evidence type="ECO:0000313" key="7">
    <source>
        <dbReference type="Proteomes" id="UP000087171"/>
    </source>
</evidence>
<dbReference type="SUPFAM" id="SSF54695">
    <property type="entry name" value="POZ domain"/>
    <property type="match status" value="1"/>
</dbReference>
<dbReference type="GO" id="GO:0009867">
    <property type="term" value="P:jasmonic acid mediated signaling pathway"/>
    <property type="evidence" value="ECO:0007669"/>
    <property type="project" value="UniProtKB-ARBA"/>
</dbReference>
<dbReference type="PIRSF" id="PIRSF028729">
    <property type="entry name" value="E3_ubiquit_lig_SCF_Skp"/>
    <property type="match status" value="1"/>
</dbReference>
<dbReference type="InterPro" id="IPR036296">
    <property type="entry name" value="SKP1-like_dim_sf"/>
</dbReference>
<comment type="subunit">
    <text evidence="4">Part of a SCF (SKP1-cullin-F-box) protein ligase complex.</text>
</comment>
<dbReference type="SMART" id="SM00512">
    <property type="entry name" value="Skp1"/>
    <property type="match status" value="1"/>
</dbReference>
<dbReference type="STRING" id="3827.A0A1S2XHY5"/>
<feature type="domain" description="SKP1 component dimerisation" evidence="5">
    <location>
        <begin position="122"/>
        <end position="167"/>
    </location>
</feature>
<reference evidence="8" key="2">
    <citation type="submission" date="2025-08" db="UniProtKB">
        <authorList>
            <consortium name="RefSeq"/>
        </authorList>
    </citation>
    <scope>IDENTIFICATION</scope>
    <source>
        <tissue evidence="8">Etiolated seedlings</tissue>
    </source>
</reference>
<dbReference type="UniPathway" id="UPA00143"/>
<dbReference type="GeneID" id="101507761"/>
<comment type="pathway">
    <text evidence="1 4">Protein modification; protein ubiquitination.</text>
</comment>
<dbReference type="KEGG" id="cam:101507761"/>
<evidence type="ECO:0000256" key="1">
    <source>
        <dbReference type="ARBA" id="ARBA00004906"/>
    </source>
</evidence>
<dbReference type="eggNOG" id="KOG1724">
    <property type="taxonomic scope" value="Eukaryota"/>
</dbReference>
<dbReference type="GO" id="GO:0006511">
    <property type="term" value="P:ubiquitin-dependent protein catabolic process"/>
    <property type="evidence" value="ECO:0007669"/>
    <property type="project" value="InterPro"/>
</dbReference>
<dbReference type="InterPro" id="IPR016072">
    <property type="entry name" value="Skp1_comp_dimer"/>
</dbReference>
<dbReference type="Proteomes" id="UP000087171">
    <property type="component" value="Chromosome Ca1"/>
</dbReference>
<reference evidence="7" key="1">
    <citation type="journal article" date="2013" name="Nat. Biotechnol.">
        <title>Draft genome sequence of chickpea (Cicer arietinum) provides a resource for trait improvement.</title>
        <authorList>
            <person name="Varshney R.K."/>
            <person name="Song C."/>
            <person name="Saxena R.K."/>
            <person name="Azam S."/>
            <person name="Yu S."/>
            <person name="Sharpe A.G."/>
            <person name="Cannon S."/>
            <person name="Baek J."/>
            <person name="Rosen B.D."/>
            <person name="Tar'an B."/>
            <person name="Millan T."/>
            <person name="Zhang X."/>
            <person name="Ramsay L.D."/>
            <person name="Iwata A."/>
            <person name="Wang Y."/>
            <person name="Nelson W."/>
            <person name="Farmer A.D."/>
            <person name="Gaur P.M."/>
            <person name="Soderlund C."/>
            <person name="Penmetsa R.V."/>
            <person name="Xu C."/>
            <person name="Bharti A.K."/>
            <person name="He W."/>
            <person name="Winter P."/>
            <person name="Zhao S."/>
            <person name="Hane J.K."/>
            <person name="Carrasquilla-Garcia N."/>
            <person name="Condie J.A."/>
            <person name="Upadhyaya H.D."/>
            <person name="Luo M.C."/>
            <person name="Thudi M."/>
            <person name="Gowda C.L."/>
            <person name="Singh N.P."/>
            <person name="Lichtenzveig J."/>
            <person name="Gali K.K."/>
            <person name="Rubio J."/>
            <person name="Nadarajan N."/>
            <person name="Dolezel J."/>
            <person name="Bansal K.C."/>
            <person name="Xu X."/>
            <person name="Edwards D."/>
            <person name="Zhang G."/>
            <person name="Kahl G."/>
            <person name="Gil J."/>
            <person name="Singh K.B."/>
            <person name="Datta S.K."/>
            <person name="Jackson S.A."/>
            <person name="Wang J."/>
            <person name="Cook D.R."/>
        </authorList>
    </citation>
    <scope>NUCLEOTIDE SEQUENCE [LARGE SCALE GENOMIC DNA]</scope>
    <source>
        <strain evidence="7">cv. CDC Frontier</strain>
    </source>
</reference>
<dbReference type="PaxDb" id="3827-XP_004488766.1"/>
<dbReference type="OrthoDB" id="2342932at2759"/>
<feature type="domain" description="SKP1 component POZ" evidence="6">
    <location>
        <begin position="27"/>
        <end position="84"/>
    </location>
</feature>
<organism evidence="7 8">
    <name type="scientific">Cicer arietinum</name>
    <name type="common">Chickpea</name>
    <name type="synonym">Garbanzo</name>
    <dbReference type="NCBI Taxonomy" id="3827"/>
    <lineage>
        <taxon>Eukaryota</taxon>
        <taxon>Viridiplantae</taxon>
        <taxon>Streptophyta</taxon>
        <taxon>Embryophyta</taxon>
        <taxon>Tracheophyta</taxon>
        <taxon>Spermatophyta</taxon>
        <taxon>Magnoliopsida</taxon>
        <taxon>eudicotyledons</taxon>
        <taxon>Gunneridae</taxon>
        <taxon>Pentapetalae</taxon>
        <taxon>rosids</taxon>
        <taxon>fabids</taxon>
        <taxon>Fabales</taxon>
        <taxon>Fabaceae</taxon>
        <taxon>Papilionoideae</taxon>
        <taxon>50 kb inversion clade</taxon>
        <taxon>NPAAA clade</taxon>
        <taxon>Hologalegina</taxon>
        <taxon>IRL clade</taxon>
        <taxon>Cicereae</taxon>
        <taxon>Cicer</taxon>
    </lineage>
</organism>
<evidence type="ECO:0000256" key="4">
    <source>
        <dbReference type="PIRNR" id="PIRNR028729"/>
    </source>
</evidence>
<comment type="function">
    <text evidence="4">Involved in ubiquitination and subsequent proteasomal degradation of target proteins. Together with CUL1, RBX1 and a F-box protein, it forms a SCF E3 ubiquitin ligase complex. The functional specificity of this complex depends on the type of F-box protein. In the SCF complex, it serves as an adapter that links the F-box protein to CUL1.</text>
</comment>
<name>A0A1S2XHY5_CICAR</name>
<dbReference type="Pfam" id="PF03931">
    <property type="entry name" value="Skp1_POZ"/>
    <property type="match status" value="1"/>
</dbReference>
<evidence type="ECO:0000259" key="6">
    <source>
        <dbReference type="Pfam" id="PF03931"/>
    </source>
</evidence>
<sequence>MAEEILSKMSSLSISKTEPDASSSSSMISLMTADGVIFEIEPLIAKEMKTVQSFIDETSDSTSTIPLPNIYSDQLPLIIEYCRKQISEKITKEFKAEFVKDLNNEEVKDLFLAANYLNMDHLFDYLSQVIADRIANRSVEYVRKYFGVESDFTPEEEATIRKERAWAFTGVIEDDDD</sequence>
<dbReference type="InterPro" id="IPR001232">
    <property type="entry name" value="SKP1-like"/>
</dbReference>
<keyword evidence="3 4" id="KW-0833">Ubl conjugation pathway</keyword>
<dbReference type="Pfam" id="PF01466">
    <property type="entry name" value="Skp1"/>
    <property type="match status" value="1"/>
</dbReference>
<dbReference type="PANTHER" id="PTHR11165">
    <property type="entry name" value="SKP1"/>
    <property type="match status" value="1"/>
</dbReference>
<dbReference type="GO" id="GO:0016567">
    <property type="term" value="P:protein ubiquitination"/>
    <property type="evidence" value="ECO:0007669"/>
    <property type="project" value="UniProtKB-UniRule"/>
</dbReference>
<dbReference type="RefSeq" id="XP_004488766.1">
    <property type="nucleotide sequence ID" value="XM_004488709.3"/>
</dbReference>
<comment type="similarity">
    <text evidence="2 4">Belongs to the SKP1 family.</text>
</comment>
<evidence type="ECO:0000256" key="2">
    <source>
        <dbReference type="ARBA" id="ARBA00009993"/>
    </source>
</evidence>
<dbReference type="SUPFAM" id="SSF81382">
    <property type="entry name" value="Skp1 dimerisation domain-like"/>
    <property type="match status" value="1"/>
</dbReference>
<dbReference type="InterPro" id="IPR016897">
    <property type="entry name" value="SKP1"/>
</dbReference>
<protein>
    <recommendedName>
        <fullName evidence="4">SKP1-like protein</fullName>
    </recommendedName>
</protein>
<dbReference type="AlphaFoldDB" id="A0A1S2XHY5"/>
<dbReference type="InterPro" id="IPR016073">
    <property type="entry name" value="Skp1_comp_POZ"/>
</dbReference>
<gene>
    <name evidence="8" type="primary">LOC101507761</name>
</gene>
<dbReference type="InterPro" id="IPR011333">
    <property type="entry name" value="SKP1/BTB/POZ_sf"/>
</dbReference>